<dbReference type="AlphaFoldDB" id="A0A4Y7JV84"/>
<keyword evidence="3" id="KW-0508">mRNA splicing</keyword>
<dbReference type="PANTHER" id="PTHR14212">
    <property type="entry name" value="U4/U6-ASSOCIATED RNA SPLICING FACTOR-RELATED"/>
    <property type="match status" value="1"/>
</dbReference>
<evidence type="ECO:0000256" key="1">
    <source>
        <dbReference type="ARBA" id="ARBA00004123"/>
    </source>
</evidence>
<dbReference type="InterPro" id="IPR027104">
    <property type="entry name" value="Prp3"/>
</dbReference>
<feature type="region of interest" description="Disordered" evidence="5">
    <location>
        <begin position="1"/>
        <end position="56"/>
    </location>
</feature>
<accession>A0A4Y7JV84</accession>
<dbReference type="InterPro" id="IPR013881">
    <property type="entry name" value="Pre-mRNA_splic_Prp3_dom"/>
</dbReference>
<feature type="domain" description="Small nuclear ribonucleoprotein Prp3 C-terminal" evidence="6">
    <location>
        <begin position="444"/>
        <end position="534"/>
    </location>
</feature>
<dbReference type="PANTHER" id="PTHR14212:SF0">
    <property type="entry name" value="U4_U6 SMALL NUCLEAR RIBONUCLEOPROTEIN PRP3"/>
    <property type="match status" value="1"/>
</dbReference>
<dbReference type="GO" id="GO:0000398">
    <property type="term" value="P:mRNA splicing, via spliceosome"/>
    <property type="evidence" value="ECO:0007669"/>
    <property type="project" value="InterPro"/>
</dbReference>
<sequence>MAAPAKRKHHDSDFSSADDHLPHSKVYSISTTNENKRVNITRSDEFPGKSSADGTAASVAAKSGNLSLGDLEKAKRALQRKKQAQELAAKMGCHQDPEFAPLINMFPWQMPGEVSIGQKPPKAPVLHLDAHGREVDEQGNVINQPKLTNLSTLKVNINRQKKDAFQILKPELELDPESNPHYDERMGINKAKLLRPKSIDFQFVEEGAWSKQAEIAKFKNQFGEAREKELKIKQAQLAKSKAGPDINPNLIEVSDKVIIKEKPKDPIPEAEWWDAVLLPSGTYGDIGIKNDKLKMEKITIYVEHPMSIELPAEPASPPPQSFKLTKKEWKKLSTQNRLAKEKDRQEMISQGLLEPPKPKVKIGNIMKVLGSEATQDPTRLEMKIRSEAAEREQAHIDRNIARKLTPAERNEKNMKKLFDNPNELEKIVSVYKINDLSHSQTRHLTVVVVEGGNKSIRRYGKLMLKKINGAGNVRNEEEDSMAEDDDKPVTKCVLVWQGFVAKSSFNSFAVHQCRTQASARKCFADAGVGHYWDISVNTKDDP</sequence>
<dbReference type="Gramene" id="RZC63962">
    <property type="protein sequence ID" value="RZC63962"/>
    <property type="gene ID" value="C5167_025737"/>
</dbReference>
<keyword evidence="4" id="KW-0539">Nucleus</keyword>
<proteinExistence type="predicted"/>
<feature type="compositionally biased region" description="Basic and acidic residues" evidence="5">
    <location>
        <begin position="10"/>
        <end position="22"/>
    </location>
</feature>
<evidence type="ECO:0008006" key="10">
    <source>
        <dbReference type="Google" id="ProtNLM"/>
    </source>
</evidence>
<dbReference type="Proteomes" id="UP000316621">
    <property type="component" value="Chromosome 5"/>
</dbReference>
<gene>
    <name evidence="8" type="ORF">C5167_025737</name>
</gene>
<keyword evidence="2" id="KW-0507">mRNA processing</keyword>
<dbReference type="GO" id="GO:0046540">
    <property type="term" value="C:U4/U6 x U5 tri-snRNP complex"/>
    <property type="evidence" value="ECO:0007669"/>
    <property type="project" value="InterPro"/>
</dbReference>
<evidence type="ECO:0000256" key="5">
    <source>
        <dbReference type="SAM" id="MobiDB-lite"/>
    </source>
</evidence>
<evidence type="ECO:0000256" key="3">
    <source>
        <dbReference type="ARBA" id="ARBA00023187"/>
    </source>
</evidence>
<dbReference type="STRING" id="3469.A0A4Y7JV84"/>
<feature type="compositionally biased region" description="Basic and acidic residues" evidence="5">
    <location>
        <begin position="34"/>
        <end position="47"/>
    </location>
</feature>
<evidence type="ECO:0000259" key="7">
    <source>
        <dbReference type="Pfam" id="PF08572"/>
    </source>
</evidence>
<evidence type="ECO:0000313" key="8">
    <source>
        <dbReference type="EMBL" id="RZC63962.1"/>
    </source>
</evidence>
<evidence type="ECO:0000256" key="2">
    <source>
        <dbReference type="ARBA" id="ARBA00022664"/>
    </source>
</evidence>
<dbReference type="InterPro" id="IPR010541">
    <property type="entry name" value="Prp3_C"/>
</dbReference>
<dbReference type="EMBL" id="CM010719">
    <property type="protein sequence ID" value="RZC63962.1"/>
    <property type="molecule type" value="Genomic_DNA"/>
</dbReference>
<feature type="domain" description="Pre-mRNA-splicing factor 3" evidence="7">
    <location>
        <begin position="179"/>
        <end position="405"/>
    </location>
</feature>
<organism evidence="8 9">
    <name type="scientific">Papaver somniferum</name>
    <name type="common">Opium poppy</name>
    <dbReference type="NCBI Taxonomy" id="3469"/>
    <lineage>
        <taxon>Eukaryota</taxon>
        <taxon>Viridiplantae</taxon>
        <taxon>Streptophyta</taxon>
        <taxon>Embryophyta</taxon>
        <taxon>Tracheophyta</taxon>
        <taxon>Spermatophyta</taxon>
        <taxon>Magnoliopsida</taxon>
        <taxon>Ranunculales</taxon>
        <taxon>Papaveraceae</taxon>
        <taxon>Papaveroideae</taxon>
        <taxon>Papaver</taxon>
    </lineage>
</organism>
<protein>
    <recommendedName>
        <fullName evidence="10">Pre-mRNA-splicing factor 3 domain-containing protein</fullName>
    </recommendedName>
</protein>
<keyword evidence="9" id="KW-1185">Reference proteome</keyword>
<evidence type="ECO:0000259" key="6">
    <source>
        <dbReference type="Pfam" id="PF06544"/>
    </source>
</evidence>
<comment type="subcellular location">
    <subcellularLocation>
        <location evidence="1">Nucleus</location>
    </subcellularLocation>
</comment>
<evidence type="ECO:0000256" key="4">
    <source>
        <dbReference type="ARBA" id="ARBA00023242"/>
    </source>
</evidence>
<dbReference type="Pfam" id="PF08572">
    <property type="entry name" value="PRP3"/>
    <property type="match status" value="1"/>
</dbReference>
<dbReference type="CDD" id="cd24162">
    <property type="entry name" value="Prp3_C"/>
    <property type="match status" value="1"/>
</dbReference>
<dbReference type="Pfam" id="PF06544">
    <property type="entry name" value="Prp3_C"/>
    <property type="match status" value="1"/>
</dbReference>
<evidence type="ECO:0000313" key="9">
    <source>
        <dbReference type="Proteomes" id="UP000316621"/>
    </source>
</evidence>
<name>A0A4Y7JV84_PAPSO</name>
<reference evidence="8 9" key="1">
    <citation type="journal article" date="2018" name="Science">
        <title>The opium poppy genome and morphinan production.</title>
        <authorList>
            <person name="Guo L."/>
            <person name="Winzer T."/>
            <person name="Yang X."/>
            <person name="Li Y."/>
            <person name="Ning Z."/>
            <person name="He Z."/>
            <person name="Teodor R."/>
            <person name="Lu Y."/>
            <person name="Bowser T.A."/>
            <person name="Graham I.A."/>
            <person name="Ye K."/>
        </authorList>
    </citation>
    <scope>NUCLEOTIDE SEQUENCE [LARGE SCALE GENOMIC DNA]</scope>
    <source>
        <strain evidence="9">cv. HN1</strain>
        <tissue evidence="8">Leaves</tissue>
    </source>
</reference>